<accession>A0A511SU52</accession>
<name>A0A511SU52_MYXFU</name>
<keyword evidence="1" id="KW-0732">Signal</keyword>
<dbReference type="EMBL" id="FOIB01000001">
    <property type="protein sequence ID" value="SET20034.1"/>
    <property type="molecule type" value="Genomic_DNA"/>
</dbReference>
<protein>
    <recommendedName>
        <fullName evidence="6">PorV/PorQ family protein</fullName>
    </recommendedName>
</protein>
<dbReference type="AlphaFoldDB" id="A0A511SU52"/>
<evidence type="ECO:0000256" key="1">
    <source>
        <dbReference type="SAM" id="SignalP"/>
    </source>
</evidence>
<dbReference type="Proteomes" id="UP000183760">
    <property type="component" value="Unassembled WGS sequence"/>
</dbReference>
<evidence type="ECO:0008006" key="6">
    <source>
        <dbReference type="Google" id="ProtNLM"/>
    </source>
</evidence>
<dbReference type="OrthoDB" id="5525309at2"/>
<keyword evidence="4" id="KW-1185">Reference proteome</keyword>
<feature type="signal peptide" evidence="1">
    <location>
        <begin position="1"/>
        <end position="20"/>
    </location>
</feature>
<dbReference type="RefSeq" id="WP_046711514.1">
    <property type="nucleotide sequence ID" value="NZ_BJXR01000002.1"/>
</dbReference>
<dbReference type="Proteomes" id="UP000321514">
    <property type="component" value="Unassembled WGS sequence"/>
</dbReference>
<organism evidence="2 5">
    <name type="scientific">Myxococcus fulvus</name>
    <dbReference type="NCBI Taxonomy" id="33"/>
    <lineage>
        <taxon>Bacteria</taxon>
        <taxon>Pseudomonadati</taxon>
        <taxon>Myxococcota</taxon>
        <taxon>Myxococcia</taxon>
        <taxon>Myxococcales</taxon>
        <taxon>Cystobacterineae</taxon>
        <taxon>Myxococcaceae</taxon>
        <taxon>Myxococcus</taxon>
    </lineage>
</organism>
<comment type="caution">
    <text evidence="2">The sequence shown here is derived from an EMBL/GenBank/DDBJ whole genome shotgun (WGS) entry which is preliminary data.</text>
</comment>
<reference evidence="2 5" key="2">
    <citation type="submission" date="2019-07" db="EMBL/GenBank/DDBJ databases">
        <title>Whole genome shotgun sequence of Myxococcus fulvus NBRC 100333.</title>
        <authorList>
            <person name="Hosoyama A."/>
            <person name="Uohara A."/>
            <person name="Ohji S."/>
            <person name="Ichikawa N."/>
        </authorList>
    </citation>
    <scope>NUCLEOTIDE SEQUENCE [LARGE SCALE GENOMIC DNA]</scope>
    <source>
        <strain evidence="2 5">NBRC 100333</strain>
    </source>
</reference>
<dbReference type="STRING" id="1334629.MFUL124B02_07980"/>
<proteinExistence type="predicted"/>
<gene>
    <name evidence="2" type="ORF">MFU01_00740</name>
    <name evidence="3" type="ORF">SAMN05443572_1011419</name>
</gene>
<evidence type="ECO:0000313" key="5">
    <source>
        <dbReference type="Proteomes" id="UP000321514"/>
    </source>
</evidence>
<evidence type="ECO:0000313" key="2">
    <source>
        <dbReference type="EMBL" id="GEN05037.1"/>
    </source>
</evidence>
<evidence type="ECO:0000313" key="4">
    <source>
        <dbReference type="Proteomes" id="UP000183760"/>
    </source>
</evidence>
<evidence type="ECO:0000313" key="3">
    <source>
        <dbReference type="EMBL" id="SET20034.1"/>
    </source>
</evidence>
<sequence length="283" mass="29978">MSLRSVVLLWAVCVSTAASAQPSEDLRDIMSARAYGMGGAYRALGLGTEAVLGNPAAMALFPAYRFEGTGAWDTALKEGMLGISVIDGATSKLAMGVDYHWVSLGRGGARTSAHLSSLGVGFPLTPGILIGGVARYLRMSGMGRYANSVTVDTGVLMRLSQSFVAGVSGHNLINTDNVELSRYYTGHIGIMSGMLTLAGDVRADFETDDKTTLTYAGGLEYLMGMQVPIRAGYSYDGFTRTSRLSTGLGFMTEQGGGLDIAYRHELGGEKSRMLALTIRLQVN</sequence>
<dbReference type="EMBL" id="BJXR01000002">
    <property type="protein sequence ID" value="GEN05037.1"/>
    <property type="molecule type" value="Genomic_DNA"/>
</dbReference>
<feature type="chain" id="PRO_5022731060" description="PorV/PorQ family protein" evidence="1">
    <location>
        <begin position="21"/>
        <end position="283"/>
    </location>
</feature>
<reference evidence="3 4" key="1">
    <citation type="submission" date="2016-10" db="EMBL/GenBank/DDBJ databases">
        <authorList>
            <person name="Varghese N."/>
            <person name="Submissions S."/>
        </authorList>
    </citation>
    <scope>NUCLEOTIDE SEQUENCE [LARGE SCALE GENOMIC DNA]</scope>
    <source>
        <strain evidence="3 4">DSM 16525</strain>
    </source>
</reference>
<dbReference type="Gene3D" id="2.40.160.60">
    <property type="entry name" value="Outer membrane protein transport protein (OMPP1/FadL/TodX)"/>
    <property type="match status" value="1"/>
</dbReference>